<proteinExistence type="predicted"/>
<accession>A0A7S1BZ83</accession>
<feature type="transmembrane region" description="Helical" evidence="6">
    <location>
        <begin position="287"/>
        <end position="306"/>
    </location>
</feature>
<feature type="transmembrane region" description="Helical" evidence="6">
    <location>
        <begin position="66"/>
        <end position="89"/>
    </location>
</feature>
<dbReference type="InterPro" id="IPR002781">
    <property type="entry name" value="TM_pro_TauE-like"/>
</dbReference>
<feature type="region of interest" description="Disordered" evidence="5">
    <location>
        <begin position="135"/>
        <end position="168"/>
    </location>
</feature>
<feature type="compositionally biased region" description="Polar residues" evidence="5">
    <location>
        <begin position="158"/>
        <end position="168"/>
    </location>
</feature>
<evidence type="ECO:0000256" key="5">
    <source>
        <dbReference type="SAM" id="MobiDB-lite"/>
    </source>
</evidence>
<feature type="transmembrane region" description="Helical" evidence="6">
    <location>
        <begin position="249"/>
        <end position="275"/>
    </location>
</feature>
<evidence type="ECO:0000313" key="7">
    <source>
        <dbReference type="EMBL" id="CAD8902688.1"/>
    </source>
</evidence>
<dbReference type="PANTHER" id="PTHR43701:SF2">
    <property type="entry name" value="MEMBRANE TRANSPORTER PROTEIN YJNA-RELATED"/>
    <property type="match status" value="1"/>
</dbReference>
<keyword evidence="4 6" id="KW-0472">Membrane</keyword>
<dbReference type="AlphaFoldDB" id="A0A7S1BZ83"/>
<dbReference type="PANTHER" id="PTHR43701">
    <property type="entry name" value="MEMBRANE TRANSPORTER PROTEIN MJ0441-RELATED"/>
    <property type="match status" value="1"/>
</dbReference>
<dbReference type="InterPro" id="IPR051598">
    <property type="entry name" value="TSUP/Inactive_protease-like"/>
</dbReference>
<evidence type="ECO:0000256" key="1">
    <source>
        <dbReference type="ARBA" id="ARBA00004141"/>
    </source>
</evidence>
<feature type="transmembrane region" description="Helical" evidence="6">
    <location>
        <begin position="346"/>
        <end position="363"/>
    </location>
</feature>
<evidence type="ECO:0000256" key="3">
    <source>
        <dbReference type="ARBA" id="ARBA00022989"/>
    </source>
</evidence>
<keyword evidence="2 6" id="KW-0812">Transmembrane</keyword>
<gene>
    <name evidence="7" type="ORF">CHYS00102_LOCUS29907</name>
</gene>
<feature type="transmembrane region" description="Helical" evidence="6">
    <location>
        <begin position="318"/>
        <end position="340"/>
    </location>
</feature>
<organism evidence="7">
    <name type="scientific">Corethron hystrix</name>
    <dbReference type="NCBI Taxonomy" id="216773"/>
    <lineage>
        <taxon>Eukaryota</taxon>
        <taxon>Sar</taxon>
        <taxon>Stramenopiles</taxon>
        <taxon>Ochrophyta</taxon>
        <taxon>Bacillariophyta</taxon>
        <taxon>Coscinodiscophyceae</taxon>
        <taxon>Corethrophycidae</taxon>
        <taxon>Corethrales</taxon>
        <taxon>Corethraceae</taxon>
        <taxon>Corethron</taxon>
    </lineage>
</organism>
<dbReference type="Pfam" id="PF01925">
    <property type="entry name" value="TauE"/>
    <property type="match status" value="2"/>
</dbReference>
<dbReference type="GO" id="GO:0016020">
    <property type="term" value="C:membrane"/>
    <property type="evidence" value="ECO:0007669"/>
    <property type="project" value="UniProtKB-SubCell"/>
</dbReference>
<keyword evidence="3 6" id="KW-1133">Transmembrane helix</keyword>
<reference evidence="7" key="1">
    <citation type="submission" date="2021-01" db="EMBL/GenBank/DDBJ databases">
        <authorList>
            <person name="Corre E."/>
            <person name="Pelletier E."/>
            <person name="Niang G."/>
            <person name="Scheremetjew M."/>
            <person name="Finn R."/>
            <person name="Kale V."/>
            <person name="Holt S."/>
            <person name="Cochrane G."/>
            <person name="Meng A."/>
            <person name="Brown T."/>
            <person name="Cohen L."/>
        </authorList>
    </citation>
    <scope>NUCLEOTIDE SEQUENCE</scope>
    <source>
        <strain evidence="7">308</strain>
    </source>
</reference>
<comment type="subcellular location">
    <subcellularLocation>
        <location evidence="1">Membrane</location>
        <topology evidence="1">Multi-pass membrane protein</topology>
    </subcellularLocation>
</comment>
<evidence type="ECO:0008006" key="8">
    <source>
        <dbReference type="Google" id="ProtNLM"/>
    </source>
</evidence>
<evidence type="ECO:0000256" key="4">
    <source>
        <dbReference type="ARBA" id="ARBA00023136"/>
    </source>
</evidence>
<evidence type="ECO:0000256" key="6">
    <source>
        <dbReference type="SAM" id="Phobius"/>
    </source>
</evidence>
<protein>
    <recommendedName>
        <fullName evidence="8">Membrane transporter protein</fullName>
    </recommendedName>
</protein>
<name>A0A7S1BZ83_9STRA</name>
<dbReference type="EMBL" id="HBFR01040898">
    <property type="protein sequence ID" value="CAD8902688.1"/>
    <property type="molecule type" value="Transcribed_RNA"/>
</dbReference>
<evidence type="ECO:0000256" key="2">
    <source>
        <dbReference type="ARBA" id="ARBA00022692"/>
    </source>
</evidence>
<sequence>MSSIMFTLSVSTMVTTSMTNRFTKSIIRRNCRGTTAFPLRCIPIFKSHTRATTTTTPNSSAPPLHAFSIGSFAGLLGSLVGMGGGFVMIPLMTSRLGLSQHIAHGTSLFAVAATGLAGSVGYTFGSTCVIEHGSDGGSASDASSTSNKDGEKQGKLLPTSSDPERSSSLVDVPVATVVALTGMLSARHGAAFSSKLNSKNLKRALGYFMIGISPTMPLKPYLLGTSSEEDGTESKNDGDDVTKSSLASLLIPASIGAISGFASGLFGIGGGSILVPSLSIFTPLSHSQSLATSLCAMVLPAAIGTVSHYQKGNVCLRIGVPLAVGCAAGAYGGGGLVAGGGVNEEVLRYGFGVLMFVLGAKSVRK</sequence>